<dbReference type="SUPFAM" id="SSF47565">
    <property type="entry name" value="Insect pheromone/odorant-binding proteins"/>
    <property type="match status" value="1"/>
</dbReference>
<evidence type="ECO:0000313" key="8">
    <source>
        <dbReference type="RefSeq" id="XP_017027085.1"/>
    </source>
</evidence>
<comment type="similarity">
    <text evidence="2">Belongs to the PBP/GOBP family.</text>
</comment>
<evidence type="ECO:0000313" key="7">
    <source>
        <dbReference type="Proteomes" id="UP001652661"/>
    </source>
</evidence>
<feature type="signal peptide" evidence="5">
    <location>
        <begin position="1"/>
        <end position="22"/>
    </location>
</feature>
<feature type="region of interest" description="Disordered" evidence="4">
    <location>
        <begin position="56"/>
        <end position="78"/>
    </location>
</feature>
<dbReference type="GO" id="GO:0005576">
    <property type="term" value="C:extracellular region"/>
    <property type="evidence" value="ECO:0007669"/>
    <property type="project" value="UniProtKB-SubCell"/>
</dbReference>
<accession>A0A6P4IFN2</accession>
<feature type="chain" id="PRO_5028006059" evidence="5">
    <location>
        <begin position="23"/>
        <end position="218"/>
    </location>
</feature>
<reference evidence="8" key="2">
    <citation type="submission" date="2025-08" db="UniProtKB">
        <authorList>
            <consortium name="RefSeq"/>
        </authorList>
    </citation>
    <scope>IDENTIFICATION</scope>
    <source>
        <strain evidence="8">14028-0561.14</strain>
        <tissue evidence="8">Whole fly</tissue>
    </source>
</reference>
<dbReference type="OrthoDB" id="7962367at2759"/>
<name>A0A6P4IFN2_DROKI</name>
<feature type="compositionally biased region" description="Pro residues" evidence="4">
    <location>
        <begin position="147"/>
        <end position="162"/>
    </location>
</feature>
<proteinExistence type="inferred from homology"/>
<dbReference type="Gene3D" id="1.10.238.270">
    <property type="match status" value="1"/>
</dbReference>
<feature type="domain" description="OBP47-like" evidence="6">
    <location>
        <begin position="86"/>
        <end position="200"/>
    </location>
</feature>
<evidence type="ECO:0000256" key="4">
    <source>
        <dbReference type="SAM" id="MobiDB-lite"/>
    </source>
</evidence>
<evidence type="ECO:0000256" key="2">
    <source>
        <dbReference type="ARBA" id="ARBA00008098"/>
    </source>
</evidence>
<comment type="subcellular location">
    <subcellularLocation>
        <location evidence="1">Secreted</location>
    </subcellularLocation>
</comment>
<dbReference type="PANTHER" id="PTHR21066">
    <property type="entry name" value="ODORANT-BINDING PROTEIN 59A-RELATED"/>
    <property type="match status" value="1"/>
</dbReference>
<dbReference type="RefSeq" id="XP_017027085.1">
    <property type="nucleotide sequence ID" value="XM_017171596.3"/>
</dbReference>
<evidence type="ECO:0000256" key="3">
    <source>
        <dbReference type="ARBA" id="ARBA00022525"/>
    </source>
</evidence>
<evidence type="ECO:0000256" key="5">
    <source>
        <dbReference type="SAM" id="SignalP"/>
    </source>
</evidence>
<dbReference type="Proteomes" id="UP001652661">
    <property type="component" value="Chromosome 2R"/>
</dbReference>
<dbReference type="InterPro" id="IPR036728">
    <property type="entry name" value="PBP_GOBP_sf"/>
</dbReference>
<dbReference type="InterPro" id="IPR054577">
    <property type="entry name" value="OBP47-like_dom"/>
</dbReference>
<keyword evidence="5" id="KW-0732">Signal</keyword>
<dbReference type="GO" id="GO:0005549">
    <property type="term" value="F:odorant binding"/>
    <property type="evidence" value="ECO:0007669"/>
    <property type="project" value="InterPro"/>
</dbReference>
<dbReference type="Pfam" id="PF22651">
    <property type="entry name" value="OBP47_like"/>
    <property type="match status" value="1"/>
</dbReference>
<dbReference type="PANTHER" id="PTHR21066:SF15">
    <property type="entry name" value="GH25962P-RELATED"/>
    <property type="match status" value="1"/>
</dbReference>
<dbReference type="AlphaFoldDB" id="A0A6P4IFN2"/>
<dbReference type="InterPro" id="IPR052295">
    <property type="entry name" value="Odorant-binding_protein"/>
</dbReference>
<gene>
    <name evidence="8" type="primary">Obp49a</name>
</gene>
<feature type="region of interest" description="Disordered" evidence="4">
    <location>
        <begin position="142"/>
        <end position="163"/>
    </location>
</feature>
<organism evidence="7 8">
    <name type="scientific">Drosophila kikkawai</name>
    <name type="common">Fruit fly</name>
    <dbReference type="NCBI Taxonomy" id="30033"/>
    <lineage>
        <taxon>Eukaryota</taxon>
        <taxon>Metazoa</taxon>
        <taxon>Ecdysozoa</taxon>
        <taxon>Arthropoda</taxon>
        <taxon>Hexapoda</taxon>
        <taxon>Insecta</taxon>
        <taxon>Pterygota</taxon>
        <taxon>Neoptera</taxon>
        <taxon>Endopterygota</taxon>
        <taxon>Diptera</taxon>
        <taxon>Brachycera</taxon>
        <taxon>Muscomorpha</taxon>
        <taxon>Ephydroidea</taxon>
        <taxon>Drosophilidae</taxon>
        <taxon>Drosophila</taxon>
        <taxon>Sophophora</taxon>
    </lineage>
</organism>
<keyword evidence="7" id="KW-1185">Reference proteome</keyword>
<reference evidence="7" key="1">
    <citation type="submission" date="2025-05" db="UniProtKB">
        <authorList>
            <consortium name="RefSeq"/>
        </authorList>
    </citation>
    <scope>NUCLEOTIDE SEQUENCE [LARGE SCALE GENOMIC DNA]</scope>
    <source>
        <strain evidence="7">14028-0561.14</strain>
    </source>
</reference>
<sequence length="218" mass="24070">MLSKSPLLLLVVGFCLNAAALADVDCSKRPPFVDPKTCCPMPDFVTAELKEKCAKFDMTPPPPTDGDASGSFESKRRHHHPHPPPCFFSCIFNETGIYTNRSLNQDKLKTYIEKVFEDSSDLQTTAIEAFTTCATKVAEFEANLPQRPSPRPGRPSPPPGMPFCPHDAGHLMGCVFRNVLKNCPASIRNDSQQCTDLKEYFTKCKPPRGPPPPSAEEM</sequence>
<protein>
    <submittedName>
        <fullName evidence="8">General odorant-binding protein 67</fullName>
    </submittedName>
</protein>
<evidence type="ECO:0000259" key="6">
    <source>
        <dbReference type="Pfam" id="PF22651"/>
    </source>
</evidence>
<evidence type="ECO:0000256" key="1">
    <source>
        <dbReference type="ARBA" id="ARBA00004613"/>
    </source>
</evidence>
<keyword evidence="3" id="KW-0964">Secreted</keyword>